<dbReference type="PANTHER" id="PTHR46401">
    <property type="entry name" value="GLYCOSYLTRANSFERASE WBBK-RELATED"/>
    <property type="match status" value="1"/>
</dbReference>
<dbReference type="Proteomes" id="UP000030428">
    <property type="component" value="Unassembled WGS sequence"/>
</dbReference>
<feature type="domain" description="Glycosyltransferase subfamily 4-like N-terminal" evidence="2">
    <location>
        <begin position="70"/>
        <end position="169"/>
    </location>
</feature>
<name>A0A0A6P5B7_9GAMM</name>
<sequence>MSKITINLARSGKQGTGLSNYSKHLLACMKERFTKLAVVSSDRSYQEDTSWEFIAAPAYVSTTKVSKIRPILWLLYAYFRFPKKSGYILSVTHHTVPKVTKQIITVHDLRVLLYPYNDLQKIYFRYLLPRALKKIDGIITVSQTTKKLLIKHYKIVPDKIYVIHNYIDVTTFKPDDSVTSPAIPYLLMVGAIWEHKNAFEVLAMHKYWAGRYPLKILATDGEYKQVRLVLA</sequence>
<comment type="caution">
    <text evidence="3">The sequence shown here is derived from an EMBL/GenBank/DDBJ whole genome shotgun (WGS) entry which is preliminary data.</text>
</comment>
<organism evidence="3 4">
    <name type="scientific">Candidatus Thiomargarita nelsonii</name>
    <dbReference type="NCBI Taxonomy" id="1003181"/>
    <lineage>
        <taxon>Bacteria</taxon>
        <taxon>Pseudomonadati</taxon>
        <taxon>Pseudomonadota</taxon>
        <taxon>Gammaproteobacteria</taxon>
        <taxon>Thiotrichales</taxon>
        <taxon>Thiotrichaceae</taxon>
        <taxon>Thiomargarita</taxon>
    </lineage>
</organism>
<dbReference type="Pfam" id="PF13439">
    <property type="entry name" value="Glyco_transf_4"/>
    <property type="match status" value="1"/>
</dbReference>
<reference evidence="3 4" key="1">
    <citation type="journal article" date="2016" name="Front. Microbiol.">
        <title>Single-Cell (Meta-)Genomics of a Dimorphic Candidatus Thiomargarita nelsonii Reveals Genomic Plasticity.</title>
        <authorList>
            <person name="Flood B.E."/>
            <person name="Fliss P."/>
            <person name="Jones D.S."/>
            <person name="Dick G.J."/>
            <person name="Jain S."/>
            <person name="Kaster A.K."/>
            <person name="Winkel M."/>
            <person name="Mussmann M."/>
            <person name="Bailey J."/>
        </authorList>
    </citation>
    <scope>NUCLEOTIDE SEQUENCE [LARGE SCALE GENOMIC DNA]</scope>
    <source>
        <strain evidence="3">Hydrate Ridge</strain>
    </source>
</reference>
<accession>A0A0A6P5B7</accession>
<evidence type="ECO:0000313" key="4">
    <source>
        <dbReference type="Proteomes" id="UP000030428"/>
    </source>
</evidence>
<gene>
    <name evidence="3" type="ORF">PN36_17415</name>
</gene>
<dbReference type="PANTHER" id="PTHR46401:SF2">
    <property type="entry name" value="GLYCOSYLTRANSFERASE WBBK-RELATED"/>
    <property type="match status" value="1"/>
</dbReference>
<dbReference type="InterPro" id="IPR028098">
    <property type="entry name" value="Glyco_trans_4-like_N"/>
</dbReference>
<protein>
    <recommendedName>
        <fullName evidence="2">Glycosyltransferase subfamily 4-like N-terminal domain-containing protein</fullName>
    </recommendedName>
</protein>
<keyword evidence="4" id="KW-1185">Reference proteome</keyword>
<dbReference type="GO" id="GO:0016757">
    <property type="term" value="F:glycosyltransferase activity"/>
    <property type="evidence" value="ECO:0007669"/>
    <property type="project" value="TreeGrafter"/>
</dbReference>
<evidence type="ECO:0000313" key="3">
    <source>
        <dbReference type="EMBL" id="KHD10576.1"/>
    </source>
</evidence>
<evidence type="ECO:0000259" key="2">
    <source>
        <dbReference type="Pfam" id="PF13439"/>
    </source>
</evidence>
<dbReference type="AlphaFoldDB" id="A0A0A6P5B7"/>
<dbReference type="EMBL" id="JSZA02000067">
    <property type="protein sequence ID" value="KHD10576.1"/>
    <property type="molecule type" value="Genomic_DNA"/>
</dbReference>
<dbReference type="Gene3D" id="3.40.50.2000">
    <property type="entry name" value="Glycogen Phosphorylase B"/>
    <property type="match status" value="1"/>
</dbReference>
<evidence type="ECO:0000256" key="1">
    <source>
        <dbReference type="ARBA" id="ARBA00022679"/>
    </source>
</evidence>
<dbReference type="SUPFAM" id="SSF53756">
    <property type="entry name" value="UDP-Glycosyltransferase/glycogen phosphorylase"/>
    <property type="match status" value="1"/>
</dbReference>
<dbReference type="GO" id="GO:0009103">
    <property type="term" value="P:lipopolysaccharide biosynthetic process"/>
    <property type="evidence" value="ECO:0007669"/>
    <property type="project" value="TreeGrafter"/>
</dbReference>
<proteinExistence type="predicted"/>
<keyword evidence="1" id="KW-0808">Transferase</keyword>